<name>A0ABV0P7F0_9TELE</name>
<proteinExistence type="predicted"/>
<evidence type="ECO:0000313" key="2">
    <source>
        <dbReference type="Proteomes" id="UP001476798"/>
    </source>
</evidence>
<sequence>MKTTEDIGSLVVFTFQISKLPLVFQDYSDASSVLVQGKATLKLKTTKSTINMKSCPLLVPICCSHYRLTTCCMFPESLLHVCRLMSTFTQSLDCSRTLAPPCGS</sequence>
<gene>
    <name evidence="1" type="ORF">GOODEAATRI_024236</name>
</gene>
<comment type="caution">
    <text evidence="1">The sequence shown here is derived from an EMBL/GenBank/DDBJ whole genome shotgun (WGS) entry which is preliminary data.</text>
</comment>
<dbReference type="EMBL" id="JAHRIO010062654">
    <property type="protein sequence ID" value="MEQ2179372.1"/>
    <property type="molecule type" value="Genomic_DNA"/>
</dbReference>
<reference evidence="1 2" key="1">
    <citation type="submission" date="2021-06" db="EMBL/GenBank/DDBJ databases">
        <authorList>
            <person name="Palmer J.M."/>
        </authorList>
    </citation>
    <scope>NUCLEOTIDE SEQUENCE [LARGE SCALE GENOMIC DNA]</scope>
    <source>
        <strain evidence="1 2">GA_2019</strain>
        <tissue evidence="1">Muscle</tissue>
    </source>
</reference>
<dbReference type="Proteomes" id="UP001476798">
    <property type="component" value="Unassembled WGS sequence"/>
</dbReference>
<organism evidence="1 2">
    <name type="scientific">Goodea atripinnis</name>
    <dbReference type="NCBI Taxonomy" id="208336"/>
    <lineage>
        <taxon>Eukaryota</taxon>
        <taxon>Metazoa</taxon>
        <taxon>Chordata</taxon>
        <taxon>Craniata</taxon>
        <taxon>Vertebrata</taxon>
        <taxon>Euteleostomi</taxon>
        <taxon>Actinopterygii</taxon>
        <taxon>Neopterygii</taxon>
        <taxon>Teleostei</taxon>
        <taxon>Neoteleostei</taxon>
        <taxon>Acanthomorphata</taxon>
        <taxon>Ovalentaria</taxon>
        <taxon>Atherinomorphae</taxon>
        <taxon>Cyprinodontiformes</taxon>
        <taxon>Goodeidae</taxon>
        <taxon>Goodea</taxon>
    </lineage>
</organism>
<keyword evidence="2" id="KW-1185">Reference proteome</keyword>
<evidence type="ECO:0000313" key="1">
    <source>
        <dbReference type="EMBL" id="MEQ2179372.1"/>
    </source>
</evidence>
<accession>A0ABV0P7F0</accession>
<protein>
    <submittedName>
        <fullName evidence="1">Uncharacterized protein</fullName>
    </submittedName>
</protein>